<dbReference type="OrthoDB" id="1935146at2759"/>
<keyword evidence="3" id="KW-0853">WD repeat</keyword>
<sequence length="546" mass="59950">MPANGKRKNRSKSIEDDDLFVLDTAPDAVEQNESQSSASSSSASDGSDEDDDDNNSSESDNEPEDDKSHNPDKPLSSFKRRKPVWTDPSTASLSVTLAGADAKAKDGSRKGMNKLRNLRENADEVNITGTEYELRLRRTFEKLHPRPRWASLELRNTDGSTTGMQSLGDLLNTDAGLVSRSRGDQRQKGTALPKQRIEIQRLRNANEAEARAKPSAIEQVAFHPAARAHVMLTTSKDRKLRLYHVDTRDNPLLESVHFPDMPLRTAQFHPSGSSIMLSGPRPFFYVRDIYSGKTTRSTPWRAYASSGEDDSQERDLSLARFAPAQDGGKQLAIGGRRGAIYLLDYNQAGGSGGGNLIGRMQMNAPLKGLSWDPANENRLASLSNQGVVHVWDTRKMTCEVQRHDVGLFAPRSIEASPSGQWWAIGSEDGIVNMYGREAVENGSNTASKNGQVVSTLESRKSISNIVTATTTLRYNPTGEILAIASSKKRDVLKMVHLPSMTIFENWPTSGTPLGHISSIDFSSGSELMAMGNTRGKVLLYSLQHYS</sequence>
<evidence type="ECO:0000256" key="7">
    <source>
        <dbReference type="SAM" id="MobiDB-lite"/>
    </source>
</evidence>
<name>A0A316VIN3_9BASI</name>
<evidence type="ECO:0000256" key="4">
    <source>
        <dbReference type="ARBA" id="ARBA00022737"/>
    </source>
</evidence>
<feature type="compositionally biased region" description="Low complexity" evidence="7">
    <location>
        <begin position="31"/>
        <end position="45"/>
    </location>
</feature>
<dbReference type="PANTHER" id="PTHR18359">
    <property type="entry name" value="WD-REPEAT PROTEIN-RELATED"/>
    <property type="match status" value="1"/>
</dbReference>
<organism evidence="8 9">
    <name type="scientific">Meira miltonrushii</name>
    <dbReference type="NCBI Taxonomy" id="1280837"/>
    <lineage>
        <taxon>Eukaryota</taxon>
        <taxon>Fungi</taxon>
        <taxon>Dikarya</taxon>
        <taxon>Basidiomycota</taxon>
        <taxon>Ustilaginomycotina</taxon>
        <taxon>Exobasidiomycetes</taxon>
        <taxon>Exobasidiales</taxon>
        <taxon>Brachybasidiaceae</taxon>
        <taxon>Meira</taxon>
    </lineage>
</organism>
<keyword evidence="4" id="KW-0677">Repeat</keyword>
<evidence type="ECO:0000313" key="9">
    <source>
        <dbReference type="Proteomes" id="UP000245771"/>
    </source>
</evidence>
<reference evidence="8 9" key="1">
    <citation type="journal article" date="2018" name="Mol. Biol. Evol.">
        <title>Broad Genomic Sampling Reveals a Smut Pathogenic Ancestry of the Fungal Clade Ustilaginomycotina.</title>
        <authorList>
            <person name="Kijpornyongpan T."/>
            <person name="Mondo S.J."/>
            <person name="Barry K."/>
            <person name="Sandor L."/>
            <person name="Lee J."/>
            <person name="Lipzen A."/>
            <person name="Pangilinan J."/>
            <person name="LaButti K."/>
            <person name="Hainaut M."/>
            <person name="Henrissat B."/>
            <person name="Grigoriev I.V."/>
            <person name="Spatafora J.W."/>
            <person name="Aime M.C."/>
        </authorList>
    </citation>
    <scope>NUCLEOTIDE SEQUENCE [LARGE SCALE GENOMIC DNA]</scope>
    <source>
        <strain evidence="8 9">MCA 3882</strain>
    </source>
</reference>
<dbReference type="SMART" id="SM00320">
    <property type="entry name" value="WD40"/>
    <property type="match status" value="4"/>
</dbReference>
<dbReference type="InParanoid" id="A0A316VIN3"/>
<feature type="region of interest" description="Disordered" evidence="7">
    <location>
        <begin position="1"/>
        <end position="89"/>
    </location>
</feature>
<accession>A0A316VIN3</accession>
<feature type="compositionally biased region" description="Basic residues" evidence="7">
    <location>
        <begin position="1"/>
        <end position="11"/>
    </location>
</feature>
<comment type="subcellular location">
    <subcellularLocation>
        <location evidence="1">Nucleus</location>
        <location evidence="1">Nucleolus</location>
    </subcellularLocation>
</comment>
<evidence type="ECO:0000256" key="6">
    <source>
        <dbReference type="ARBA" id="ARBA00025767"/>
    </source>
</evidence>
<evidence type="ECO:0000256" key="2">
    <source>
        <dbReference type="ARBA" id="ARBA00022552"/>
    </source>
</evidence>
<keyword evidence="9" id="KW-1185">Reference proteome</keyword>
<evidence type="ECO:0000256" key="5">
    <source>
        <dbReference type="ARBA" id="ARBA00023242"/>
    </source>
</evidence>
<dbReference type="InterPro" id="IPR045161">
    <property type="entry name" value="Utp18"/>
</dbReference>
<dbReference type="GO" id="GO:0006364">
    <property type="term" value="P:rRNA processing"/>
    <property type="evidence" value="ECO:0007669"/>
    <property type="project" value="UniProtKB-KW"/>
</dbReference>
<keyword evidence="2" id="KW-0698">rRNA processing</keyword>
<dbReference type="InterPro" id="IPR001680">
    <property type="entry name" value="WD40_rpt"/>
</dbReference>
<dbReference type="AlphaFoldDB" id="A0A316VIN3"/>
<keyword evidence="5" id="KW-0539">Nucleus</keyword>
<dbReference type="GO" id="GO:0034388">
    <property type="term" value="C:Pwp2p-containing subcomplex of 90S preribosome"/>
    <property type="evidence" value="ECO:0007669"/>
    <property type="project" value="TreeGrafter"/>
</dbReference>
<dbReference type="SUPFAM" id="SSF50978">
    <property type="entry name" value="WD40 repeat-like"/>
    <property type="match status" value="1"/>
</dbReference>
<proteinExistence type="inferred from homology"/>
<evidence type="ECO:0000256" key="3">
    <source>
        <dbReference type="ARBA" id="ARBA00022574"/>
    </source>
</evidence>
<dbReference type="FunCoup" id="A0A316VIN3">
    <property type="interactions" value="624"/>
</dbReference>
<dbReference type="RefSeq" id="XP_025357764.1">
    <property type="nucleotide sequence ID" value="XM_025498253.1"/>
</dbReference>
<dbReference type="STRING" id="1280837.A0A316VIN3"/>
<evidence type="ECO:0000256" key="1">
    <source>
        <dbReference type="ARBA" id="ARBA00004604"/>
    </source>
</evidence>
<dbReference type="PANTHER" id="PTHR18359:SF0">
    <property type="entry name" value="U3 SMALL NUCLEOLAR RNA-ASSOCIATED PROTEIN 18 HOMOLOG"/>
    <property type="match status" value="1"/>
</dbReference>
<dbReference type="Proteomes" id="UP000245771">
    <property type="component" value="Unassembled WGS sequence"/>
</dbReference>
<gene>
    <name evidence="8" type="ORF">FA14DRAFT_159508</name>
</gene>
<dbReference type="EMBL" id="KZ819602">
    <property type="protein sequence ID" value="PWN37462.1"/>
    <property type="molecule type" value="Genomic_DNA"/>
</dbReference>
<dbReference type="InterPro" id="IPR015943">
    <property type="entry name" value="WD40/YVTN_repeat-like_dom_sf"/>
</dbReference>
<comment type="similarity">
    <text evidence="6">Belongs to the WD repeat UTP18 family.</text>
</comment>
<dbReference type="Gene3D" id="2.130.10.10">
    <property type="entry name" value="YVTN repeat-like/Quinoprotein amine dehydrogenase"/>
    <property type="match status" value="1"/>
</dbReference>
<evidence type="ECO:0000313" key="8">
    <source>
        <dbReference type="EMBL" id="PWN37462.1"/>
    </source>
</evidence>
<feature type="compositionally biased region" description="Acidic residues" evidence="7">
    <location>
        <begin position="46"/>
        <end position="65"/>
    </location>
</feature>
<dbReference type="GO" id="GO:0032040">
    <property type="term" value="C:small-subunit processome"/>
    <property type="evidence" value="ECO:0007669"/>
    <property type="project" value="TreeGrafter"/>
</dbReference>
<dbReference type="GeneID" id="37020034"/>
<protein>
    <submittedName>
        <fullName evidence="8">WD40 repeat-like protein</fullName>
    </submittedName>
</protein>
<dbReference type="InterPro" id="IPR036322">
    <property type="entry name" value="WD40_repeat_dom_sf"/>
</dbReference>